<dbReference type="GO" id="GO:0032259">
    <property type="term" value="P:methylation"/>
    <property type="evidence" value="ECO:0007669"/>
    <property type="project" value="UniProtKB-KW"/>
</dbReference>
<dbReference type="Pfam" id="PF13649">
    <property type="entry name" value="Methyltransf_25"/>
    <property type="match status" value="1"/>
</dbReference>
<dbReference type="SUPFAM" id="SSF53335">
    <property type="entry name" value="S-adenosyl-L-methionine-dependent methyltransferases"/>
    <property type="match status" value="1"/>
</dbReference>
<dbReference type="GO" id="GO:0008168">
    <property type="term" value="F:methyltransferase activity"/>
    <property type="evidence" value="ECO:0007669"/>
    <property type="project" value="UniProtKB-KW"/>
</dbReference>
<dbReference type="PANTHER" id="PTHR43464">
    <property type="entry name" value="METHYLTRANSFERASE"/>
    <property type="match status" value="1"/>
</dbReference>
<evidence type="ECO:0000256" key="4">
    <source>
        <dbReference type="SAM" id="MobiDB-lite"/>
    </source>
</evidence>
<keyword evidence="2 6" id="KW-0808">Transferase</keyword>
<feature type="region of interest" description="Disordered" evidence="4">
    <location>
        <begin position="1"/>
        <end position="33"/>
    </location>
</feature>
<dbReference type="OrthoDB" id="9777638at2"/>
<dbReference type="RefSeq" id="WP_159482730.1">
    <property type="nucleotide sequence ID" value="NZ_BAAATH010000008.1"/>
</dbReference>
<keyword evidence="3" id="KW-0949">S-adenosyl-L-methionine</keyword>
<proteinExistence type="predicted"/>
<dbReference type="AlphaFoldDB" id="A0A640SLV6"/>
<evidence type="ECO:0000313" key="7">
    <source>
        <dbReference type="EMBL" id="WUS22297.1"/>
    </source>
</evidence>
<dbReference type="PANTHER" id="PTHR43464:SF19">
    <property type="entry name" value="UBIQUINONE BIOSYNTHESIS O-METHYLTRANSFERASE, MITOCHONDRIAL"/>
    <property type="match status" value="1"/>
</dbReference>
<dbReference type="GeneID" id="96639086"/>
<organism evidence="6 8">
    <name type="scientific">Streptomyces caniferus</name>
    <dbReference type="NCBI Taxonomy" id="285557"/>
    <lineage>
        <taxon>Bacteria</taxon>
        <taxon>Bacillati</taxon>
        <taxon>Actinomycetota</taxon>
        <taxon>Actinomycetes</taxon>
        <taxon>Kitasatosporales</taxon>
        <taxon>Streptomycetaceae</taxon>
        <taxon>Streptomyces</taxon>
    </lineage>
</organism>
<reference evidence="7" key="2">
    <citation type="submission" date="2022-10" db="EMBL/GenBank/DDBJ databases">
        <title>The complete genomes of actinobacterial strains from the NBC collection.</title>
        <authorList>
            <person name="Joergensen T.S."/>
            <person name="Alvarez Arevalo M."/>
            <person name="Sterndorff E.B."/>
            <person name="Faurdal D."/>
            <person name="Vuksanovic O."/>
            <person name="Mourched A.-S."/>
            <person name="Charusanti P."/>
            <person name="Shaw S."/>
            <person name="Blin K."/>
            <person name="Weber T."/>
        </authorList>
    </citation>
    <scope>NUCLEOTIDE SEQUENCE</scope>
    <source>
        <strain evidence="7">NBC_01256</strain>
    </source>
</reference>
<dbReference type="Proteomes" id="UP001432292">
    <property type="component" value="Chromosome"/>
</dbReference>
<feature type="domain" description="Methyltransferase" evidence="5">
    <location>
        <begin position="70"/>
        <end position="165"/>
    </location>
</feature>
<name>A0A640SLV6_9ACTN</name>
<dbReference type="EMBL" id="CP108473">
    <property type="protein sequence ID" value="WUS22297.1"/>
    <property type="molecule type" value="Genomic_DNA"/>
</dbReference>
<keyword evidence="1 6" id="KW-0489">Methyltransferase</keyword>
<keyword evidence="9" id="KW-1185">Reference proteome</keyword>
<evidence type="ECO:0000313" key="8">
    <source>
        <dbReference type="Proteomes" id="UP000435837"/>
    </source>
</evidence>
<sequence length="300" mass="31607">MAQSGNQRAGGRGRARPKGSIATGNARQAEAWDGEEGKYWAEERERYEARYRHLTPHLMAAAGLRAGSRVLDVGCGNGGTSLAAARVATDGSVLGVDLSGQQLSTARQRATAAGLRQVTFEQADAQVHRFGRGAFDVALSRFGVMFFAAPEAAFGNIAHALRPGGRLAFLCWRRLRENAYLTVPAGAIAPYAQPPDLDAPGTPGSFSLADADRIRKLLDGAGFDEISVGPVDEPMWMGADPDDATAHQLGIPDWRAVLAGASGEARGAARAALRRAMAEHHGPGGVSLGCAAWLVTGRRR</sequence>
<evidence type="ECO:0000256" key="3">
    <source>
        <dbReference type="ARBA" id="ARBA00022691"/>
    </source>
</evidence>
<evidence type="ECO:0000256" key="1">
    <source>
        <dbReference type="ARBA" id="ARBA00022603"/>
    </source>
</evidence>
<dbReference type="InterPro" id="IPR029063">
    <property type="entry name" value="SAM-dependent_MTases_sf"/>
</dbReference>
<dbReference type="InterPro" id="IPR041698">
    <property type="entry name" value="Methyltransf_25"/>
</dbReference>
<dbReference type="EMBL" id="BLIN01000007">
    <property type="protein sequence ID" value="GFE11732.1"/>
    <property type="molecule type" value="Genomic_DNA"/>
</dbReference>
<dbReference type="Proteomes" id="UP000435837">
    <property type="component" value="Unassembled WGS sequence"/>
</dbReference>
<reference evidence="6 8" key="1">
    <citation type="submission" date="2019-12" db="EMBL/GenBank/DDBJ databases">
        <title>Whole genome shotgun sequence of Streptomyces caniferus NBRC 15389.</title>
        <authorList>
            <person name="Ichikawa N."/>
            <person name="Kimura A."/>
            <person name="Kitahashi Y."/>
            <person name="Komaki H."/>
            <person name="Tamura T."/>
        </authorList>
    </citation>
    <scope>NUCLEOTIDE SEQUENCE [LARGE SCALE GENOMIC DNA]</scope>
    <source>
        <strain evidence="6 8">NBRC 15389</strain>
    </source>
</reference>
<dbReference type="CDD" id="cd02440">
    <property type="entry name" value="AdoMet_MTases"/>
    <property type="match status" value="1"/>
</dbReference>
<dbReference type="Gene3D" id="3.40.50.150">
    <property type="entry name" value="Vaccinia Virus protein VP39"/>
    <property type="match status" value="1"/>
</dbReference>
<gene>
    <name evidence="7" type="ORF">OG727_08415</name>
    <name evidence="6" type="ORF">Scani_80000</name>
</gene>
<protein>
    <submittedName>
        <fullName evidence="6 7">Methyltransferase</fullName>
    </submittedName>
</protein>
<evidence type="ECO:0000259" key="5">
    <source>
        <dbReference type="Pfam" id="PF13649"/>
    </source>
</evidence>
<evidence type="ECO:0000313" key="9">
    <source>
        <dbReference type="Proteomes" id="UP001432292"/>
    </source>
</evidence>
<evidence type="ECO:0000256" key="2">
    <source>
        <dbReference type="ARBA" id="ARBA00022679"/>
    </source>
</evidence>
<evidence type="ECO:0000313" key="6">
    <source>
        <dbReference type="EMBL" id="GFE11732.1"/>
    </source>
</evidence>
<accession>A0A640SLV6</accession>